<keyword evidence="3" id="KW-1185">Reference proteome</keyword>
<feature type="region of interest" description="Disordered" evidence="1">
    <location>
        <begin position="276"/>
        <end position="302"/>
    </location>
</feature>
<dbReference type="EMBL" id="CP034458">
    <property type="protein sequence ID" value="QBM88461.1"/>
    <property type="molecule type" value="Genomic_DNA"/>
</dbReference>
<evidence type="ECO:0000256" key="1">
    <source>
        <dbReference type="SAM" id="MobiDB-lite"/>
    </source>
</evidence>
<proteinExistence type="predicted"/>
<dbReference type="AlphaFoldDB" id="A0A4P6XRE1"/>
<feature type="compositionally biased region" description="Low complexity" evidence="1">
    <location>
        <begin position="120"/>
        <end position="135"/>
    </location>
</feature>
<feature type="region of interest" description="Disordered" evidence="1">
    <location>
        <begin position="175"/>
        <end position="264"/>
    </location>
</feature>
<organism evidence="2 3">
    <name type="scientific">Metschnikowia aff. pulcherrima</name>
    <dbReference type="NCBI Taxonomy" id="2163413"/>
    <lineage>
        <taxon>Eukaryota</taxon>
        <taxon>Fungi</taxon>
        <taxon>Dikarya</taxon>
        <taxon>Ascomycota</taxon>
        <taxon>Saccharomycotina</taxon>
        <taxon>Pichiomycetes</taxon>
        <taxon>Metschnikowiaceae</taxon>
        <taxon>Metschnikowia</taxon>
    </lineage>
</organism>
<protein>
    <submittedName>
        <fullName evidence="2">Uncharacterized protein</fullName>
    </submittedName>
</protein>
<gene>
    <name evidence="2" type="ORF">METSCH_C04290</name>
</gene>
<sequence length="531" mass="59556">MKSKKKPTAVLDLSETPAVSRKPEFEVSDYDYELRQGKLPLALQEDLELLLSEQEGPLLESENGTGRKKKEKIIHTPQELMLLKPTPSSLSAALRNRPQSARLSEVTTSLSHMQLDLAGAPSSMPRSQASSSGKQGKQRLQRLKPSLRKSASTDITKDLDGIDFLSEDECADVMVTKSLPGSKGTRMSGDFEDLDAVSSNASTKRRRRRNRAKKSSAGSSVPPESRETTPQAELLTEEAPKLKSKAKKRASTEPETEDETSLEKYLSVKIPNGIPRTDLLRPVSAQTPPPSSLDSRPGDFSPFSRLASAKAAQVKQLPQVQPVSTIFGLSHEQIYKTKLTDVKVKTIVNVPMSKMCKNALTFVMAESEGLFMDTAKRAQFVDLCTKVALYEAPGFNEVTKRIPELLKWVPLYEPFTLQHTKTNLTASNKKMHKNSLDYTVFAFFGHIILWANELQHAAKLPEIVDKFRLGISRAQILNLLGGYHLWDRLRRDKTINTKRWKHIQKFRQTFAFEEHQFVLILRCMNLGIQVC</sequence>
<feature type="region of interest" description="Disordered" evidence="1">
    <location>
        <begin position="85"/>
        <end position="161"/>
    </location>
</feature>
<evidence type="ECO:0000313" key="2">
    <source>
        <dbReference type="EMBL" id="QBM88461.1"/>
    </source>
</evidence>
<name>A0A4P6XRE1_9ASCO</name>
<feature type="compositionally biased region" description="Polar residues" evidence="1">
    <location>
        <begin position="86"/>
        <end position="112"/>
    </location>
</feature>
<accession>A0A4P6XRE1</accession>
<feature type="compositionally biased region" description="Basic residues" evidence="1">
    <location>
        <begin position="136"/>
        <end position="147"/>
    </location>
</feature>
<dbReference type="Proteomes" id="UP000292447">
    <property type="component" value="Chromosome III"/>
</dbReference>
<evidence type="ECO:0000313" key="3">
    <source>
        <dbReference type="Proteomes" id="UP000292447"/>
    </source>
</evidence>
<feature type="compositionally biased region" description="Basic residues" evidence="1">
    <location>
        <begin position="203"/>
        <end position="214"/>
    </location>
</feature>
<reference evidence="3" key="1">
    <citation type="submission" date="2019-03" db="EMBL/GenBank/DDBJ databases">
        <title>Snf2 controls pulcherriminic acid biosynthesis and connects pigmentation and antifungal activity of the yeast Metschnikowia pulcherrima.</title>
        <authorList>
            <person name="Gore-Lloyd D."/>
            <person name="Sumann I."/>
            <person name="Brachmann A.O."/>
            <person name="Schneeberger K."/>
            <person name="Ortiz-Merino R.A."/>
            <person name="Moreno-Beltran M."/>
            <person name="Schlaefli M."/>
            <person name="Kirner P."/>
            <person name="Santos Kron A."/>
            <person name="Wolfe K.H."/>
            <person name="Piel J."/>
            <person name="Ahrens C.H."/>
            <person name="Henk D."/>
            <person name="Freimoser F.M."/>
        </authorList>
    </citation>
    <scope>NUCLEOTIDE SEQUENCE [LARGE SCALE GENOMIC DNA]</scope>
    <source>
        <strain evidence="3">APC 1.2</strain>
    </source>
</reference>